<dbReference type="Proteomes" id="UP001189429">
    <property type="component" value="Unassembled WGS sequence"/>
</dbReference>
<feature type="compositionally biased region" description="Basic and acidic residues" evidence="1">
    <location>
        <begin position="83"/>
        <end position="93"/>
    </location>
</feature>
<accession>A0ABN9PK65</accession>
<feature type="region of interest" description="Disordered" evidence="1">
    <location>
        <begin position="67"/>
        <end position="106"/>
    </location>
</feature>
<feature type="non-terminal residue" evidence="2">
    <location>
        <position position="106"/>
    </location>
</feature>
<sequence>GMLQDCHIISPPLVSTRNFEVIASSRRPGNTEASRPRLVSSDLCTIEGMTQRPYVHRAEIGKRPLVDLFSQGSLNDTEDEEKAEEKEDPRPDVTDSCDNVIGFDLK</sequence>
<evidence type="ECO:0000313" key="3">
    <source>
        <dbReference type="Proteomes" id="UP001189429"/>
    </source>
</evidence>
<proteinExistence type="predicted"/>
<keyword evidence="3" id="KW-1185">Reference proteome</keyword>
<dbReference type="EMBL" id="CAUYUJ010000961">
    <property type="protein sequence ID" value="CAK0793417.1"/>
    <property type="molecule type" value="Genomic_DNA"/>
</dbReference>
<gene>
    <name evidence="2" type="ORF">PCOR1329_LOCUS3721</name>
</gene>
<evidence type="ECO:0000256" key="1">
    <source>
        <dbReference type="SAM" id="MobiDB-lite"/>
    </source>
</evidence>
<comment type="caution">
    <text evidence="2">The sequence shown here is derived from an EMBL/GenBank/DDBJ whole genome shotgun (WGS) entry which is preliminary data.</text>
</comment>
<feature type="non-terminal residue" evidence="2">
    <location>
        <position position="1"/>
    </location>
</feature>
<reference evidence="2" key="1">
    <citation type="submission" date="2023-10" db="EMBL/GenBank/DDBJ databases">
        <authorList>
            <person name="Chen Y."/>
            <person name="Shah S."/>
            <person name="Dougan E. K."/>
            <person name="Thang M."/>
            <person name="Chan C."/>
        </authorList>
    </citation>
    <scope>NUCLEOTIDE SEQUENCE [LARGE SCALE GENOMIC DNA]</scope>
</reference>
<protein>
    <submittedName>
        <fullName evidence="2">Uncharacterized protein</fullName>
    </submittedName>
</protein>
<name>A0ABN9PK65_9DINO</name>
<organism evidence="2 3">
    <name type="scientific">Prorocentrum cordatum</name>
    <dbReference type="NCBI Taxonomy" id="2364126"/>
    <lineage>
        <taxon>Eukaryota</taxon>
        <taxon>Sar</taxon>
        <taxon>Alveolata</taxon>
        <taxon>Dinophyceae</taxon>
        <taxon>Prorocentrales</taxon>
        <taxon>Prorocentraceae</taxon>
        <taxon>Prorocentrum</taxon>
    </lineage>
</organism>
<evidence type="ECO:0000313" key="2">
    <source>
        <dbReference type="EMBL" id="CAK0793417.1"/>
    </source>
</evidence>